<sequence>MDFVSGFVETIDYFLIAPYRWSGNPVIGWWTGTTILAVWAALLGKLTIALVFRVNRSHIKETVGEMAQRHSQSMNALKAGDRTAYKAINKLANEAFGKSFFLQVAMASASLWPIPCALAWLQIRFSSIRFSLPFDIPLIGNSVGYSFIFIPIYILARILLGKIKIRKAHNP</sequence>
<evidence type="ECO:0000313" key="3">
    <source>
        <dbReference type="Proteomes" id="UP000650524"/>
    </source>
</evidence>
<organism evidence="2 3">
    <name type="scientific">Candidatus Desulfacyla euxinica</name>
    <dbReference type="NCBI Taxonomy" id="2841693"/>
    <lineage>
        <taxon>Bacteria</taxon>
        <taxon>Deltaproteobacteria</taxon>
        <taxon>Candidatus Desulfacyla</taxon>
    </lineage>
</organism>
<keyword evidence="1" id="KW-0472">Membrane</keyword>
<protein>
    <recommendedName>
        <fullName evidence="4">DUF106 domain-containing protein</fullName>
    </recommendedName>
</protein>
<proteinExistence type="predicted"/>
<evidence type="ECO:0000256" key="1">
    <source>
        <dbReference type="SAM" id="Phobius"/>
    </source>
</evidence>
<comment type="caution">
    <text evidence="2">The sequence shown here is derived from an EMBL/GenBank/DDBJ whole genome shotgun (WGS) entry which is preliminary data.</text>
</comment>
<dbReference type="AlphaFoldDB" id="A0A8J6MYV0"/>
<accession>A0A8J6MYV0</accession>
<keyword evidence="1" id="KW-0812">Transmembrane</keyword>
<dbReference type="Proteomes" id="UP000650524">
    <property type="component" value="Unassembled WGS sequence"/>
</dbReference>
<gene>
    <name evidence="2" type="ORF">H8E19_07035</name>
</gene>
<dbReference type="EMBL" id="JACNJD010000192">
    <property type="protein sequence ID" value="MBC8177145.1"/>
    <property type="molecule type" value="Genomic_DNA"/>
</dbReference>
<evidence type="ECO:0008006" key="4">
    <source>
        <dbReference type="Google" id="ProtNLM"/>
    </source>
</evidence>
<keyword evidence="1" id="KW-1133">Transmembrane helix</keyword>
<reference evidence="2 3" key="1">
    <citation type="submission" date="2020-08" db="EMBL/GenBank/DDBJ databases">
        <title>Bridging the membrane lipid divide: bacteria of the FCB group superphylum have the potential to synthesize archaeal ether lipids.</title>
        <authorList>
            <person name="Villanueva L."/>
            <person name="Von Meijenfeldt F.A.B."/>
            <person name="Westbye A.B."/>
            <person name="Yadav S."/>
            <person name="Hopmans E.C."/>
            <person name="Dutilh B.E."/>
            <person name="Sinninghe Damste J.S."/>
        </authorList>
    </citation>
    <scope>NUCLEOTIDE SEQUENCE [LARGE SCALE GENOMIC DNA]</scope>
    <source>
        <strain evidence="2">NIOZ-UU27</strain>
    </source>
</reference>
<name>A0A8J6MYV0_9DELT</name>
<evidence type="ECO:0000313" key="2">
    <source>
        <dbReference type="EMBL" id="MBC8177145.1"/>
    </source>
</evidence>
<feature type="transmembrane region" description="Helical" evidence="1">
    <location>
        <begin position="27"/>
        <end position="52"/>
    </location>
</feature>
<feature type="transmembrane region" description="Helical" evidence="1">
    <location>
        <begin position="100"/>
        <end position="123"/>
    </location>
</feature>
<feature type="transmembrane region" description="Helical" evidence="1">
    <location>
        <begin position="143"/>
        <end position="160"/>
    </location>
</feature>